<name>A0AB73NFS7_9XANT</name>
<sequence length="142" mass="16345">MHELKSEIAISDQFYNENLQEVQRINAEMMAQNESGHPDSIRMGALQRSFEHFRSQYNIHRQERDNAWEKYNSSHASFLGVVKAQVQRMAPAQARLLAALKNEIGVPTEIARLLDQIEARQQRIEAAVEQILPVFSESNAQR</sequence>
<organism evidence="1 2">
    <name type="scientific">Xanthomonas axonopodis pv. clitoriae</name>
    <dbReference type="NCBI Taxonomy" id="487828"/>
    <lineage>
        <taxon>Bacteria</taxon>
        <taxon>Pseudomonadati</taxon>
        <taxon>Pseudomonadota</taxon>
        <taxon>Gammaproteobacteria</taxon>
        <taxon>Lysobacterales</taxon>
        <taxon>Lysobacteraceae</taxon>
        <taxon>Xanthomonas</taxon>
    </lineage>
</organism>
<comment type="caution">
    <text evidence="1">The sequence shown here is derived from an EMBL/GenBank/DDBJ whole genome shotgun (WGS) entry which is preliminary data.</text>
</comment>
<gene>
    <name evidence="1" type="ORF">Xclt_11725</name>
</gene>
<protein>
    <submittedName>
        <fullName evidence="1">Uncharacterized protein</fullName>
    </submittedName>
</protein>
<dbReference type="AlphaFoldDB" id="A0AB73NFS7"/>
<accession>A0AB73NFS7</accession>
<dbReference type="Proteomes" id="UP000190210">
    <property type="component" value="Unassembled WGS sequence"/>
</dbReference>
<evidence type="ECO:0000313" key="1">
    <source>
        <dbReference type="EMBL" id="OOW83259.1"/>
    </source>
</evidence>
<reference evidence="1 2" key="1">
    <citation type="submission" date="2015-12" db="EMBL/GenBank/DDBJ databases">
        <authorList>
            <person name="Bansal K."/>
            <person name="Midha S."/>
            <person name="Patil P.B."/>
        </authorList>
    </citation>
    <scope>NUCLEOTIDE SEQUENCE [LARGE SCALE GENOMIC DNA]</scope>
    <source>
        <strain evidence="1 2">LMG9045</strain>
    </source>
</reference>
<evidence type="ECO:0000313" key="2">
    <source>
        <dbReference type="Proteomes" id="UP000190210"/>
    </source>
</evidence>
<proteinExistence type="predicted"/>
<dbReference type="EMBL" id="LOKA01000013">
    <property type="protein sequence ID" value="OOW83259.1"/>
    <property type="molecule type" value="Genomic_DNA"/>
</dbReference>